<reference evidence="9" key="1">
    <citation type="journal article" date="2020" name="Stud. Mycol.">
        <title>101 Dothideomycetes genomes: a test case for predicting lifestyles and emergence of pathogens.</title>
        <authorList>
            <person name="Haridas S."/>
            <person name="Albert R."/>
            <person name="Binder M."/>
            <person name="Bloem J."/>
            <person name="Labutti K."/>
            <person name="Salamov A."/>
            <person name="Andreopoulos B."/>
            <person name="Baker S."/>
            <person name="Barry K."/>
            <person name="Bills G."/>
            <person name="Bluhm B."/>
            <person name="Cannon C."/>
            <person name="Castanera R."/>
            <person name="Culley D."/>
            <person name="Daum C."/>
            <person name="Ezra D."/>
            <person name="Gonzalez J."/>
            <person name="Henrissat B."/>
            <person name="Kuo A."/>
            <person name="Liang C."/>
            <person name="Lipzen A."/>
            <person name="Lutzoni F."/>
            <person name="Magnuson J."/>
            <person name="Mondo S."/>
            <person name="Nolan M."/>
            <person name="Ohm R."/>
            <person name="Pangilinan J."/>
            <person name="Park H.-J."/>
            <person name="Ramirez L."/>
            <person name="Alfaro M."/>
            <person name="Sun H."/>
            <person name="Tritt A."/>
            <person name="Yoshinaga Y."/>
            <person name="Zwiers L.-H."/>
            <person name="Turgeon B."/>
            <person name="Goodwin S."/>
            <person name="Spatafora J."/>
            <person name="Crous P."/>
            <person name="Grigoriev I."/>
        </authorList>
    </citation>
    <scope>NUCLEOTIDE SEQUENCE</scope>
    <source>
        <strain evidence="9">CBS 379.55</strain>
    </source>
</reference>
<comment type="similarity">
    <text evidence="5">Belongs to the SAT4 family.</text>
</comment>
<name>A0A6A6JAQ8_WESOR</name>
<keyword evidence="10" id="KW-1185">Reference proteome</keyword>
<sequence length="463" mass="50811">MAGLQPTVIWLNAFLMALTFTALCARVGRRIFVVRTFNWHDGLILLAAISAFIFSICQIVGTSLGLGQHQDLVDPNDMTKLYKLILASNTFYFLCNWAVKHALLLFYSELVREKSYTYSIFFMHFVALGFGLSSILVNIFQCTPVARAWDPNVPGWCVNFDLFLRFNAPIMLATDLVLYAMPVVFTWNLQLRRQQRIGLNFLFSLGGLVLAASTVRIYSIHKVATEPDFTWWFAHAMIWSVLENHLAIAVACAPSVKVIALLLFPRLASSLSKLVSSATTRSRSRSRSAPSGASYATDDLESGTAGLGKGSRKGSGASGKDVYAMSSSPATGEHGRDAKLKLTPVSTPMPSPALSQASRTSRNFARWFNSPLSPRSPRSPRWPGGAALHSTDSMEGGLVGVDEEGTEAMSPGSWKEENVRMETWRGNGGGENDIRVEHTITVEERERGGSYDREAAKGLGRAL</sequence>
<evidence type="ECO:0000256" key="2">
    <source>
        <dbReference type="ARBA" id="ARBA00022692"/>
    </source>
</evidence>
<feature type="domain" description="Rhodopsin" evidence="8">
    <location>
        <begin position="25"/>
        <end position="258"/>
    </location>
</feature>
<dbReference type="OrthoDB" id="5413793at2759"/>
<evidence type="ECO:0000256" key="7">
    <source>
        <dbReference type="SAM" id="Phobius"/>
    </source>
</evidence>
<feature type="compositionally biased region" description="Low complexity" evidence="6">
    <location>
        <begin position="370"/>
        <end position="381"/>
    </location>
</feature>
<feature type="region of interest" description="Disordered" evidence="6">
    <location>
        <begin position="281"/>
        <end position="337"/>
    </location>
</feature>
<dbReference type="RefSeq" id="XP_033650245.1">
    <property type="nucleotide sequence ID" value="XM_033793662.1"/>
</dbReference>
<evidence type="ECO:0000256" key="6">
    <source>
        <dbReference type="SAM" id="MobiDB-lite"/>
    </source>
</evidence>
<proteinExistence type="inferred from homology"/>
<dbReference type="GeneID" id="54546837"/>
<feature type="transmembrane region" description="Helical" evidence="7">
    <location>
        <begin position="197"/>
        <end position="218"/>
    </location>
</feature>
<dbReference type="GO" id="GO:0016020">
    <property type="term" value="C:membrane"/>
    <property type="evidence" value="ECO:0007669"/>
    <property type="project" value="UniProtKB-SubCell"/>
</dbReference>
<keyword evidence="3 7" id="KW-1133">Transmembrane helix</keyword>
<feature type="transmembrane region" description="Helical" evidence="7">
    <location>
        <begin position="6"/>
        <end position="27"/>
    </location>
</feature>
<dbReference type="InterPro" id="IPR052337">
    <property type="entry name" value="SAT4-like"/>
</dbReference>
<protein>
    <recommendedName>
        <fullName evidence="8">Rhodopsin domain-containing protein</fullName>
    </recommendedName>
</protein>
<evidence type="ECO:0000259" key="8">
    <source>
        <dbReference type="Pfam" id="PF20684"/>
    </source>
</evidence>
<comment type="subcellular location">
    <subcellularLocation>
        <location evidence="1">Membrane</location>
        <topology evidence="1">Multi-pass membrane protein</topology>
    </subcellularLocation>
</comment>
<feature type="transmembrane region" description="Helical" evidence="7">
    <location>
        <begin position="120"/>
        <end position="146"/>
    </location>
</feature>
<feature type="compositionally biased region" description="Basic and acidic residues" evidence="6">
    <location>
        <begin position="432"/>
        <end position="456"/>
    </location>
</feature>
<evidence type="ECO:0000256" key="5">
    <source>
        <dbReference type="ARBA" id="ARBA00038359"/>
    </source>
</evidence>
<evidence type="ECO:0000313" key="9">
    <source>
        <dbReference type="EMBL" id="KAF2272706.1"/>
    </source>
</evidence>
<keyword evidence="2 7" id="KW-0812">Transmembrane</keyword>
<feature type="transmembrane region" description="Helical" evidence="7">
    <location>
        <begin position="166"/>
        <end position="185"/>
    </location>
</feature>
<feature type="region of interest" description="Disordered" evidence="6">
    <location>
        <begin position="423"/>
        <end position="463"/>
    </location>
</feature>
<dbReference type="PANTHER" id="PTHR33048">
    <property type="entry name" value="PTH11-LIKE INTEGRAL MEMBRANE PROTEIN (AFU_ORTHOLOGUE AFUA_5G11245)"/>
    <property type="match status" value="1"/>
</dbReference>
<accession>A0A6A6JAQ8</accession>
<keyword evidence="4 7" id="KW-0472">Membrane</keyword>
<gene>
    <name evidence="9" type="ORF">EI97DRAFT_198234</name>
</gene>
<evidence type="ECO:0000256" key="1">
    <source>
        <dbReference type="ARBA" id="ARBA00004141"/>
    </source>
</evidence>
<feature type="transmembrane region" description="Helical" evidence="7">
    <location>
        <begin position="81"/>
        <end position="99"/>
    </location>
</feature>
<evidence type="ECO:0000256" key="3">
    <source>
        <dbReference type="ARBA" id="ARBA00022989"/>
    </source>
</evidence>
<dbReference type="Pfam" id="PF20684">
    <property type="entry name" value="Fung_rhodopsin"/>
    <property type="match status" value="1"/>
</dbReference>
<organism evidence="9 10">
    <name type="scientific">Westerdykella ornata</name>
    <dbReference type="NCBI Taxonomy" id="318751"/>
    <lineage>
        <taxon>Eukaryota</taxon>
        <taxon>Fungi</taxon>
        <taxon>Dikarya</taxon>
        <taxon>Ascomycota</taxon>
        <taxon>Pezizomycotina</taxon>
        <taxon>Dothideomycetes</taxon>
        <taxon>Pleosporomycetidae</taxon>
        <taxon>Pleosporales</taxon>
        <taxon>Sporormiaceae</taxon>
        <taxon>Westerdykella</taxon>
    </lineage>
</organism>
<dbReference type="InterPro" id="IPR049326">
    <property type="entry name" value="Rhodopsin_dom_fungi"/>
</dbReference>
<feature type="transmembrane region" description="Helical" evidence="7">
    <location>
        <begin position="39"/>
        <end position="61"/>
    </location>
</feature>
<dbReference type="PANTHER" id="PTHR33048:SF131">
    <property type="entry name" value="INTEGRAL MEMBRANE PROTEIN"/>
    <property type="match status" value="1"/>
</dbReference>
<dbReference type="AlphaFoldDB" id="A0A6A6JAQ8"/>
<evidence type="ECO:0000313" key="10">
    <source>
        <dbReference type="Proteomes" id="UP000800097"/>
    </source>
</evidence>
<dbReference type="Proteomes" id="UP000800097">
    <property type="component" value="Unassembled WGS sequence"/>
</dbReference>
<feature type="compositionally biased region" description="Low complexity" evidence="6">
    <location>
        <begin position="281"/>
        <end position="296"/>
    </location>
</feature>
<feature type="region of interest" description="Disordered" evidence="6">
    <location>
        <begin position="367"/>
        <end position="397"/>
    </location>
</feature>
<dbReference type="EMBL" id="ML986517">
    <property type="protein sequence ID" value="KAF2272706.1"/>
    <property type="molecule type" value="Genomic_DNA"/>
</dbReference>
<evidence type="ECO:0000256" key="4">
    <source>
        <dbReference type="ARBA" id="ARBA00023136"/>
    </source>
</evidence>